<dbReference type="InterPro" id="IPR036388">
    <property type="entry name" value="WH-like_DNA-bd_sf"/>
</dbReference>
<feature type="region of interest" description="Disordered" evidence="3">
    <location>
        <begin position="473"/>
        <end position="503"/>
    </location>
</feature>
<evidence type="ECO:0000313" key="5">
    <source>
        <dbReference type="EMBL" id="KAL3845348.1"/>
    </source>
</evidence>
<evidence type="ECO:0000256" key="2">
    <source>
        <dbReference type="PROSITE-ProRule" id="PRU00332"/>
    </source>
</evidence>
<feature type="compositionally biased region" description="Polar residues" evidence="3">
    <location>
        <begin position="1"/>
        <end position="30"/>
    </location>
</feature>
<feature type="region of interest" description="Disordered" evidence="3">
    <location>
        <begin position="218"/>
        <end position="283"/>
    </location>
</feature>
<sequence>MADSPRSPSSTANGGVSSPPSRRRNLTSPWASVVRGDSEQISSPAATPLSPPPEEVSPLDNFVIESLGSEAQPESSDDSNAGRARRPAWNRPVNGIVDGGSIMGGAVVWPALSESTRPIPRSLADSSRPVSDGSAASSQVPIISQPPQRQANTSAHANSTANNTMSPRPRSRNRGGGGGGGSSSGTGPSQNTFNRPSAPTPPVFPVFEVPYGMVPPMLDPPMRGSRPVGGLGGSQSHTGNDHSSQRNTSRRGHFGPRPRGDGPYNNNHGGRRDQDRRDVHVPPQYVLPPMGYMPSHLPPGAGPFMAPPPPRVLPGQMGFDMASPFIYVPAMLPDPFRAMPIVSPPPPMPFPPANEDPLTNMIVNQIDYYFSDDNLVKDSYLRSHMDDNGWVPISLIASFRRVQQLTTDIPMILEALRYSAIVEVQGDKVRRRNEWSRWLHSSTRLENGSTSHTPVNVLTTSLQEVSLDSSSTNANGNIALVPEESSRLPNGEDRTEEARSITA</sequence>
<dbReference type="EMBL" id="JBJXBP010000002">
    <property type="protein sequence ID" value="KAL3845348.1"/>
    <property type="molecule type" value="Genomic_DNA"/>
</dbReference>
<name>A0ABD3U9W2_9LAMI</name>
<dbReference type="PANTHER" id="PTHR22792">
    <property type="entry name" value="LUPUS LA PROTEIN-RELATED"/>
    <property type="match status" value="1"/>
</dbReference>
<dbReference type="Proteomes" id="UP001634393">
    <property type="component" value="Unassembled WGS sequence"/>
</dbReference>
<evidence type="ECO:0000313" key="6">
    <source>
        <dbReference type="Proteomes" id="UP001634393"/>
    </source>
</evidence>
<dbReference type="Gene3D" id="1.10.10.10">
    <property type="entry name" value="Winged helix-like DNA-binding domain superfamily/Winged helix DNA-binding domain"/>
    <property type="match status" value="1"/>
</dbReference>
<organism evidence="5 6">
    <name type="scientific">Penstemon smallii</name>
    <dbReference type="NCBI Taxonomy" id="265156"/>
    <lineage>
        <taxon>Eukaryota</taxon>
        <taxon>Viridiplantae</taxon>
        <taxon>Streptophyta</taxon>
        <taxon>Embryophyta</taxon>
        <taxon>Tracheophyta</taxon>
        <taxon>Spermatophyta</taxon>
        <taxon>Magnoliopsida</taxon>
        <taxon>eudicotyledons</taxon>
        <taxon>Gunneridae</taxon>
        <taxon>Pentapetalae</taxon>
        <taxon>asterids</taxon>
        <taxon>lamiids</taxon>
        <taxon>Lamiales</taxon>
        <taxon>Plantaginaceae</taxon>
        <taxon>Cheloneae</taxon>
        <taxon>Penstemon</taxon>
    </lineage>
</organism>
<dbReference type="SUPFAM" id="SSF46785">
    <property type="entry name" value="Winged helix' DNA-binding domain"/>
    <property type="match status" value="1"/>
</dbReference>
<dbReference type="PROSITE" id="PS50961">
    <property type="entry name" value="HTH_LA"/>
    <property type="match status" value="1"/>
</dbReference>
<keyword evidence="6" id="KW-1185">Reference proteome</keyword>
<dbReference type="AlphaFoldDB" id="A0ABD3U9W2"/>
<dbReference type="SMART" id="SM00715">
    <property type="entry name" value="LA"/>
    <property type="match status" value="1"/>
</dbReference>
<keyword evidence="1 2" id="KW-0694">RNA-binding</keyword>
<dbReference type="InterPro" id="IPR006630">
    <property type="entry name" value="La_HTH"/>
</dbReference>
<proteinExistence type="predicted"/>
<evidence type="ECO:0000256" key="1">
    <source>
        <dbReference type="ARBA" id="ARBA00022884"/>
    </source>
</evidence>
<dbReference type="InterPro" id="IPR045180">
    <property type="entry name" value="La_dom_prot"/>
</dbReference>
<evidence type="ECO:0000256" key="3">
    <source>
        <dbReference type="SAM" id="MobiDB-lite"/>
    </source>
</evidence>
<dbReference type="FunFam" id="1.10.10.10:FF:000131">
    <property type="entry name" value="la-related protein 1B isoform X2"/>
    <property type="match status" value="1"/>
</dbReference>
<feature type="compositionally biased region" description="Polar residues" evidence="3">
    <location>
        <begin position="124"/>
        <end position="150"/>
    </location>
</feature>
<accession>A0ABD3U9W2</accession>
<feature type="region of interest" description="Disordered" evidence="3">
    <location>
        <begin position="117"/>
        <end position="201"/>
    </location>
</feature>
<dbReference type="GO" id="GO:0003723">
    <property type="term" value="F:RNA binding"/>
    <property type="evidence" value="ECO:0007669"/>
    <property type="project" value="UniProtKB-UniRule"/>
</dbReference>
<feature type="compositionally biased region" description="Basic and acidic residues" evidence="3">
    <location>
        <begin position="484"/>
        <end position="503"/>
    </location>
</feature>
<protein>
    <recommendedName>
        <fullName evidence="4">HTH La-type RNA-binding domain-containing protein</fullName>
    </recommendedName>
</protein>
<feature type="compositionally biased region" description="Basic and acidic residues" evidence="3">
    <location>
        <begin position="270"/>
        <end position="280"/>
    </location>
</feature>
<dbReference type="CDD" id="cd07323">
    <property type="entry name" value="LAM"/>
    <property type="match status" value="1"/>
</dbReference>
<comment type="caution">
    <text evidence="5">The sequence shown here is derived from an EMBL/GenBank/DDBJ whole genome shotgun (WGS) entry which is preliminary data.</text>
</comment>
<dbReference type="InterPro" id="IPR036390">
    <property type="entry name" value="WH_DNA-bd_sf"/>
</dbReference>
<evidence type="ECO:0000259" key="4">
    <source>
        <dbReference type="PROSITE" id="PS50961"/>
    </source>
</evidence>
<feature type="domain" description="HTH La-type RNA-binding" evidence="4">
    <location>
        <begin position="352"/>
        <end position="441"/>
    </location>
</feature>
<dbReference type="Pfam" id="PF05383">
    <property type="entry name" value="La"/>
    <property type="match status" value="1"/>
</dbReference>
<dbReference type="PANTHER" id="PTHR22792:SF155">
    <property type="entry name" value="LA-RELATED PROTEIN 1C-LIKE"/>
    <property type="match status" value="1"/>
</dbReference>
<feature type="region of interest" description="Disordered" evidence="3">
    <location>
        <begin position="1"/>
        <end position="103"/>
    </location>
</feature>
<reference evidence="5 6" key="1">
    <citation type="submission" date="2024-12" db="EMBL/GenBank/DDBJ databases">
        <title>The unique morphological basis and parallel evolutionary history of personate flowers in Penstemon.</title>
        <authorList>
            <person name="Depatie T.H."/>
            <person name="Wessinger C.A."/>
        </authorList>
    </citation>
    <scope>NUCLEOTIDE SEQUENCE [LARGE SCALE GENOMIC DNA]</scope>
    <source>
        <strain evidence="5">WTNN_2</strain>
        <tissue evidence="5">Leaf</tissue>
    </source>
</reference>
<gene>
    <name evidence="5" type="ORF">ACJIZ3_002751</name>
</gene>
<feature type="compositionally biased region" description="Low complexity" evidence="3">
    <location>
        <begin position="151"/>
        <end position="168"/>
    </location>
</feature>
<feature type="compositionally biased region" description="Gly residues" evidence="3">
    <location>
        <begin position="174"/>
        <end position="184"/>
    </location>
</feature>